<dbReference type="SUPFAM" id="SSF54593">
    <property type="entry name" value="Glyoxalase/Bleomycin resistance protein/Dihydroxybiphenyl dioxygenase"/>
    <property type="match status" value="1"/>
</dbReference>
<dbReference type="PROSITE" id="PS51819">
    <property type="entry name" value="VOC"/>
    <property type="match status" value="1"/>
</dbReference>
<comment type="caution">
    <text evidence="2">The sequence shown here is derived from an EMBL/GenBank/DDBJ whole genome shotgun (WGS) entry which is preliminary data.</text>
</comment>
<gene>
    <name evidence="2" type="ORF">E3J62_02905</name>
</gene>
<accession>A0A523UX09</accession>
<evidence type="ECO:0000313" key="2">
    <source>
        <dbReference type="EMBL" id="TET46929.1"/>
    </source>
</evidence>
<dbReference type="PANTHER" id="PTHR33993:SF2">
    <property type="entry name" value="VOC DOMAIN-CONTAINING PROTEIN"/>
    <property type="match status" value="1"/>
</dbReference>
<reference evidence="2 3" key="1">
    <citation type="submission" date="2019-03" db="EMBL/GenBank/DDBJ databases">
        <title>Metabolic potential of uncultured bacteria and archaea associated with petroleum seepage in deep-sea sediments.</title>
        <authorList>
            <person name="Dong X."/>
            <person name="Hubert C."/>
        </authorList>
    </citation>
    <scope>NUCLEOTIDE SEQUENCE [LARGE SCALE GENOMIC DNA]</scope>
    <source>
        <strain evidence="2">E44_bin18</strain>
    </source>
</reference>
<protein>
    <submittedName>
        <fullName evidence="2">VOC family protein</fullName>
    </submittedName>
</protein>
<evidence type="ECO:0000313" key="3">
    <source>
        <dbReference type="Proteomes" id="UP000315525"/>
    </source>
</evidence>
<dbReference type="Gene3D" id="3.10.180.10">
    <property type="entry name" value="2,3-Dihydroxybiphenyl 1,2-Dioxygenase, domain 1"/>
    <property type="match status" value="1"/>
</dbReference>
<dbReference type="InterPro" id="IPR053863">
    <property type="entry name" value="Glyoxy/Ble-like_N"/>
</dbReference>
<dbReference type="InterPro" id="IPR037523">
    <property type="entry name" value="VOC_core"/>
</dbReference>
<dbReference type="InterPro" id="IPR052164">
    <property type="entry name" value="Anthracycline_SecMetBiosynth"/>
</dbReference>
<evidence type="ECO:0000259" key="1">
    <source>
        <dbReference type="PROSITE" id="PS51819"/>
    </source>
</evidence>
<dbReference type="Pfam" id="PF22677">
    <property type="entry name" value="Ble-like_N"/>
    <property type="match status" value="1"/>
</dbReference>
<name>A0A523UX09_UNCT6</name>
<sequence length="116" mass="12774">MMHGICHFEFPSVDMEKSKEFYSKVFGWEFKDVGDPNYVVFSTPDGPGGGIEKADVGSGSNIKIYIEVEDIPSTLAKAEQLGGKIVKEKTLISEEHGFWGMLADPCGVQIGIWSKK</sequence>
<dbReference type="EMBL" id="SOJN01000038">
    <property type="protein sequence ID" value="TET46929.1"/>
    <property type="molecule type" value="Genomic_DNA"/>
</dbReference>
<dbReference type="Proteomes" id="UP000315525">
    <property type="component" value="Unassembled WGS sequence"/>
</dbReference>
<dbReference type="AlphaFoldDB" id="A0A523UX09"/>
<feature type="domain" description="VOC" evidence="1">
    <location>
        <begin position="4"/>
        <end position="115"/>
    </location>
</feature>
<dbReference type="InterPro" id="IPR029068">
    <property type="entry name" value="Glyas_Bleomycin-R_OHBP_Dase"/>
</dbReference>
<proteinExistence type="predicted"/>
<organism evidence="2 3">
    <name type="scientific">candidate division TA06 bacterium</name>
    <dbReference type="NCBI Taxonomy" id="2250710"/>
    <lineage>
        <taxon>Bacteria</taxon>
        <taxon>Bacteria division TA06</taxon>
    </lineage>
</organism>
<dbReference type="CDD" id="cd07247">
    <property type="entry name" value="SgaA_N_like"/>
    <property type="match status" value="1"/>
</dbReference>
<dbReference type="PANTHER" id="PTHR33993">
    <property type="entry name" value="GLYOXALASE-RELATED"/>
    <property type="match status" value="1"/>
</dbReference>